<keyword evidence="6" id="KW-0408">Iron</keyword>
<feature type="domain" description="JmjN" evidence="10">
    <location>
        <begin position="64"/>
        <end position="105"/>
    </location>
</feature>
<evidence type="ECO:0000256" key="7">
    <source>
        <dbReference type="ARBA" id="ARBA00023242"/>
    </source>
</evidence>
<evidence type="ECO:0000256" key="8">
    <source>
        <dbReference type="SAM" id="MobiDB-lite"/>
    </source>
</evidence>
<reference evidence="12 13" key="1">
    <citation type="submission" date="2015-12" db="EMBL/GenBank/DDBJ databases">
        <title>The genome of Folsomia candida.</title>
        <authorList>
            <person name="Faddeeva A."/>
            <person name="Derks M.F."/>
            <person name="Anvar Y."/>
            <person name="Smit S."/>
            <person name="Van Straalen N."/>
            <person name="Roelofs D."/>
        </authorList>
    </citation>
    <scope>NUCLEOTIDE SEQUENCE [LARGE SCALE GENOMIC DNA]</scope>
    <source>
        <strain evidence="12 13">VU population</strain>
        <tissue evidence="12">Whole body</tissue>
    </source>
</reference>
<feature type="domain" description="ARID" evidence="9">
    <location>
        <begin position="129"/>
        <end position="221"/>
    </location>
</feature>
<dbReference type="Proteomes" id="UP000198287">
    <property type="component" value="Unassembled WGS sequence"/>
</dbReference>
<dbReference type="Gene3D" id="1.10.150.60">
    <property type="entry name" value="ARID DNA-binding domain"/>
    <property type="match status" value="1"/>
</dbReference>
<dbReference type="InterPro" id="IPR001606">
    <property type="entry name" value="ARID_dom"/>
</dbReference>
<dbReference type="InterPro" id="IPR003347">
    <property type="entry name" value="JmjC_dom"/>
</dbReference>
<dbReference type="PANTHER" id="PTHR10694:SF33">
    <property type="entry name" value="LYSINE-SPECIFIC DEMETHYLASE 5"/>
    <property type="match status" value="1"/>
</dbReference>
<dbReference type="PROSITE" id="PS51183">
    <property type="entry name" value="JMJN"/>
    <property type="match status" value="1"/>
</dbReference>
<feature type="region of interest" description="Disordered" evidence="8">
    <location>
        <begin position="1"/>
        <end position="25"/>
    </location>
</feature>
<comment type="subcellular location">
    <subcellularLocation>
        <location evidence="2">Nucleus</location>
    </subcellularLocation>
</comment>
<dbReference type="GO" id="GO:0046872">
    <property type="term" value="F:metal ion binding"/>
    <property type="evidence" value="ECO:0007669"/>
    <property type="project" value="UniProtKB-KW"/>
</dbReference>
<dbReference type="PROSITE" id="PS51011">
    <property type="entry name" value="ARID"/>
    <property type="match status" value="1"/>
</dbReference>
<dbReference type="GO" id="GO:0008168">
    <property type="term" value="F:methyltransferase activity"/>
    <property type="evidence" value="ECO:0007669"/>
    <property type="project" value="UniProtKB-KW"/>
</dbReference>
<dbReference type="Pfam" id="PF02373">
    <property type="entry name" value="JmjC"/>
    <property type="match status" value="1"/>
</dbReference>
<accession>A0A226F4B4</accession>
<keyword evidence="7" id="KW-0539">Nucleus</keyword>
<evidence type="ECO:0000259" key="10">
    <source>
        <dbReference type="PROSITE" id="PS51183"/>
    </source>
</evidence>
<evidence type="ECO:0000313" key="13">
    <source>
        <dbReference type="Proteomes" id="UP000198287"/>
    </source>
</evidence>
<dbReference type="InterPro" id="IPR011011">
    <property type="entry name" value="Znf_FYVE_PHD"/>
</dbReference>
<dbReference type="GO" id="GO:0006355">
    <property type="term" value="P:regulation of DNA-templated transcription"/>
    <property type="evidence" value="ECO:0007669"/>
    <property type="project" value="TreeGrafter"/>
</dbReference>
<keyword evidence="13" id="KW-1185">Reference proteome</keyword>
<dbReference type="InterPro" id="IPR036431">
    <property type="entry name" value="ARID_dom_sf"/>
</dbReference>
<dbReference type="SMART" id="SM00501">
    <property type="entry name" value="BRIGHT"/>
    <property type="match status" value="1"/>
</dbReference>
<keyword evidence="4" id="KW-0156">Chromatin regulator</keyword>
<evidence type="ECO:0000313" key="12">
    <source>
        <dbReference type="EMBL" id="OXA64613.1"/>
    </source>
</evidence>
<dbReference type="GO" id="GO:0003677">
    <property type="term" value="F:DNA binding"/>
    <property type="evidence" value="ECO:0007669"/>
    <property type="project" value="InterPro"/>
</dbReference>
<sequence length="772" mass="89021">MACKMKRVSTESKEEVTKKSKLSSSNNILQLDHDVDKISKLRKEEKNANDLKPRVPPPLHVKNAPVFYPTEMEFKDPFTYLESIYARAEKFGICKVVPPSNWRPPFSIDPDKLKFYPRIQPLYLLEARRRLWDTFHNKLRQFWSMYLLKIKYPVTIGDMEVDLSELNYARMEITMVAGSLKEISTDEWKRVATQLKFDLKLANDLRDLYETLILPMDTFTARINEKVNKHVQAQKKLSKSSPRRRKTMAGSRKSPKETMNNTTISSDRDPGDFNFYQTTTAFVDNNFCSTCKIYPGRDDIIACMVCKANFHTSCVKSYQFTTSFLCSSPTFTCTGCGSYQAYNDPLLTFGFKDYLKKFSLTDFGDYADIYKKMYFGVDNPAEVPERKTENEFWRLVLGYHEYASVLYGTDLHSKNVGSGFPVKKLNTKGKVVIHEQSDELTEYKESGWNLNNLPISNSSVLRHIGNNVSGMILPWIYVGMVFSAFCWHVEDHFTPSINYLHFGETKTWYGIPGSQAEDVDQRIREYAPALFILTPDVLHNLNTMIHPSEFTKVGIKVSRVDQRAGEFVITFPRAYHGGFNQGFNCAEAVNFATSKWIPFGFESIGHYMNAKRNHVFSHEELLFKMGSNPSLLGLEEAKEIYFQLSIFIREQGSLESDLKKLGVKSRSRVIFEEIEDDDDRTCFSCARTMFFSMISCSCRSNQAPNMKQSCPDHFRTLCRCALAKRQFKYRYTLRELVDFDVKLFSRIIELAYKTTLPAIDTTQFVNVATTVD</sequence>
<dbReference type="EMBL" id="LNIX01000001">
    <property type="protein sequence ID" value="OXA64613.1"/>
    <property type="molecule type" value="Genomic_DNA"/>
</dbReference>
<dbReference type="Gene3D" id="2.60.120.650">
    <property type="entry name" value="Cupin"/>
    <property type="match status" value="1"/>
</dbReference>
<dbReference type="PROSITE" id="PS51184">
    <property type="entry name" value="JMJC"/>
    <property type="match status" value="1"/>
</dbReference>
<evidence type="ECO:0000256" key="2">
    <source>
        <dbReference type="ARBA" id="ARBA00004123"/>
    </source>
</evidence>
<dbReference type="SMART" id="SM00545">
    <property type="entry name" value="JmjN"/>
    <property type="match status" value="1"/>
</dbReference>
<protein>
    <submittedName>
        <fullName evidence="12">Lysine-specific demethylase 5B</fullName>
    </submittedName>
</protein>
<keyword evidence="12" id="KW-0489">Methyltransferase</keyword>
<feature type="compositionally biased region" description="Basic and acidic residues" evidence="8">
    <location>
        <begin position="8"/>
        <end position="18"/>
    </location>
</feature>
<dbReference type="InterPro" id="IPR003349">
    <property type="entry name" value="JmjN"/>
</dbReference>
<dbReference type="GO" id="GO:0000785">
    <property type="term" value="C:chromatin"/>
    <property type="evidence" value="ECO:0007669"/>
    <property type="project" value="TreeGrafter"/>
</dbReference>
<keyword evidence="5" id="KW-0560">Oxidoreductase</keyword>
<dbReference type="SUPFAM" id="SSF51197">
    <property type="entry name" value="Clavaminate synthase-like"/>
    <property type="match status" value="1"/>
</dbReference>
<dbReference type="GO" id="GO:0034647">
    <property type="term" value="F:histone H3K4me/H3K4me2/H3K4me3 demethylase activity"/>
    <property type="evidence" value="ECO:0007669"/>
    <property type="project" value="TreeGrafter"/>
</dbReference>
<dbReference type="InterPro" id="IPR004198">
    <property type="entry name" value="Znf_C5HC2"/>
</dbReference>
<keyword evidence="5" id="KW-0223">Dioxygenase</keyword>
<evidence type="ECO:0000259" key="11">
    <source>
        <dbReference type="PROSITE" id="PS51184"/>
    </source>
</evidence>
<proteinExistence type="predicted"/>
<comment type="caution">
    <text evidence="12">The sequence shown here is derived from an EMBL/GenBank/DDBJ whole genome shotgun (WGS) entry which is preliminary data.</text>
</comment>
<dbReference type="STRING" id="158441.A0A226F4B4"/>
<organism evidence="12 13">
    <name type="scientific">Folsomia candida</name>
    <name type="common">Springtail</name>
    <dbReference type="NCBI Taxonomy" id="158441"/>
    <lineage>
        <taxon>Eukaryota</taxon>
        <taxon>Metazoa</taxon>
        <taxon>Ecdysozoa</taxon>
        <taxon>Arthropoda</taxon>
        <taxon>Hexapoda</taxon>
        <taxon>Collembola</taxon>
        <taxon>Entomobryomorpha</taxon>
        <taxon>Isotomoidea</taxon>
        <taxon>Isotomidae</taxon>
        <taxon>Proisotominae</taxon>
        <taxon>Folsomia</taxon>
    </lineage>
</organism>
<dbReference type="SMART" id="SM00558">
    <property type="entry name" value="JmjC"/>
    <property type="match status" value="1"/>
</dbReference>
<gene>
    <name evidence="12" type="ORF">Fcan01_02916</name>
</gene>
<evidence type="ECO:0000256" key="5">
    <source>
        <dbReference type="ARBA" id="ARBA00022964"/>
    </source>
</evidence>
<dbReference type="InterPro" id="IPR048615">
    <property type="entry name" value="KDM5_C-hel"/>
</dbReference>
<keyword evidence="3" id="KW-0479">Metal-binding</keyword>
<comment type="cofactor">
    <cofactor evidence="1">
        <name>Fe(2+)</name>
        <dbReference type="ChEBI" id="CHEBI:29033"/>
    </cofactor>
</comment>
<feature type="domain" description="JmjC" evidence="11">
    <location>
        <begin position="442"/>
        <end position="608"/>
    </location>
</feature>
<dbReference type="PANTHER" id="PTHR10694">
    <property type="entry name" value="LYSINE-SPECIFIC DEMETHYLASE"/>
    <property type="match status" value="1"/>
</dbReference>
<dbReference type="Pfam" id="PF21323">
    <property type="entry name" value="KDM5_C-hel"/>
    <property type="match status" value="1"/>
</dbReference>
<feature type="compositionally biased region" description="Basic residues" evidence="8">
    <location>
        <begin position="232"/>
        <end position="247"/>
    </location>
</feature>
<dbReference type="Pfam" id="PF02375">
    <property type="entry name" value="JmjN"/>
    <property type="match status" value="1"/>
</dbReference>
<dbReference type="GO" id="GO:0032259">
    <property type="term" value="P:methylation"/>
    <property type="evidence" value="ECO:0007669"/>
    <property type="project" value="UniProtKB-KW"/>
</dbReference>
<dbReference type="SUPFAM" id="SSF57903">
    <property type="entry name" value="FYVE/PHD zinc finger"/>
    <property type="match status" value="1"/>
</dbReference>
<feature type="region of interest" description="Disordered" evidence="8">
    <location>
        <begin position="232"/>
        <end position="270"/>
    </location>
</feature>
<dbReference type="OMA" id="TFPKCYH"/>
<evidence type="ECO:0000256" key="6">
    <source>
        <dbReference type="ARBA" id="ARBA00023004"/>
    </source>
</evidence>
<dbReference type="OrthoDB" id="1678912at2759"/>
<evidence type="ECO:0000256" key="3">
    <source>
        <dbReference type="ARBA" id="ARBA00022723"/>
    </source>
</evidence>
<name>A0A226F4B4_FOLCA</name>
<dbReference type="Pfam" id="PF02928">
    <property type="entry name" value="zf-C5HC2"/>
    <property type="match status" value="1"/>
</dbReference>
<dbReference type="SUPFAM" id="SSF46774">
    <property type="entry name" value="ARID-like"/>
    <property type="match status" value="1"/>
</dbReference>
<dbReference type="AlphaFoldDB" id="A0A226F4B4"/>
<evidence type="ECO:0000256" key="4">
    <source>
        <dbReference type="ARBA" id="ARBA00022853"/>
    </source>
</evidence>
<keyword evidence="12" id="KW-0808">Transferase</keyword>
<evidence type="ECO:0000259" key="9">
    <source>
        <dbReference type="PROSITE" id="PS51011"/>
    </source>
</evidence>
<evidence type="ECO:0000256" key="1">
    <source>
        <dbReference type="ARBA" id="ARBA00001954"/>
    </source>
</evidence>
<dbReference type="GO" id="GO:0005634">
    <property type="term" value="C:nucleus"/>
    <property type="evidence" value="ECO:0007669"/>
    <property type="project" value="UniProtKB-SubCell"/>
</dbReference>